<evidence type="ECO:0000313" key="3">
    <source>
        <dbReference type="Proteomes" id="UP000318778"/>
    </source>
</evidence>
<dbReference type="Proteomes" id="UP000318778">
    <property type="component" value="Segment"/>
</dbReference>
<keyword evidence="3" id="KW-1185">Reference proteome</keyword>
<feature type="region of interest" description="Disordered" evidence="1">
    <location>
        <begin position="278"/>
        <end position="318"/>
    </location>
</feature>
<sequence length="791" mass="87264">MEDLVNNPTVAASILVEFSLASSNLVTNGSRGVRSFGVGDASGSPHSLALTLSPAFEVSPSPISTPTFEISPATDPQAPAFEVSQTPEPFAPAVPFSLEVSVPVSSPVSDPTSRLSTVASGSPALPPTPGFTTDPLTPDLPITPVPPPTPAFAPSPVFAPVPEVAASARRSRLETITDRCLLNQLESMEVESVEVPSVNVSEEALAEATTSSEDRPVSVTRRKRKMTPFTGHDNRCVKRKSMSELSSENPLIMSLLGYRGSRPPLTAAPLAAVTEVCNSPDSRGVSETEEQEAQGSEPRPHTPIVSVSTSSSPEQEVQGPYYSSVIRRGVEYVHVNDVCLKSVLNPVPEILESYTGMAPTDQSSGLWYDPVCLPGSLKFLEDLKGYFLMGERKLLLLYHGQELLSYSSYEDSNVPSFLAVICLENSGRSLLIVHHDDSHAAVMRPGHYRIMRSYRRITICRQTGGRSAYLFVKISASDLFMMRWSGVIDRNSASSRMSFCYYSVEDTRVNAAISREIELSSKLDRLVELRVLFERCHLRVFSIGEVSKVLQVCFPPNCYKEHVVESLLAARRQIVHDIEEMTDDVVRSLEEMEQTFSAVSSLPETGADQLVKRKLVYMLSEITRNPTRQQAETTASKILSFLGAHALGTAVSRQVMQQHREIATKLNRLCEEYARVSREESSAIPYLRFQQASSYDDLYSNKNVRMVYREVSRFLGIESSRHRSFMSKVHTDMKLLFSELSAVLDASALATIERMLIQRVNVSEAAIHKESLRSSLRLFDDVAVPMNLVIE</sequence>
<accession>A0A2C9DSH6</accession>
<dbReference type="Pfam" id="PF04943">
    <property type="entry name" value="Pox_F11"/>
    <property type="match status" value="1"/>
</dbReference>
<evidence type="ECO:0000313" key="2">
    <source>
        <dbReference type="EMBL" id="ATI20959.1"/>
    </source>
</evidence>
<organism evidence="2">
    <name type="scientific">Western grey kangaroopox virus</name>
    <dbReference type="NCBI Taxonomy" id="1566307"/>
    <lineage>
        <taxon>Viruses</taxon>
        <taxon>Varidnaviria</taxon>
        <taxon>Bamfordvirae</taxon>
        <taxon>Nucleocytoviricota</taxon>
        <taxon>Pokkesviricetes</taxon>
        <taxon>Chitovirales</taxon>
        <taxon>Poxviridae</taxon>
        <taxon>Chordopoxvirinae</taxon>
        <taxon>Macropopoxvirus</taxon>
        <taxon>Macropopoxvirus mfuliginosuspox</taxon>
        <taxon>Western kangaroopox virus</taxon>
    </lineage>
</organism>
<reference evidence="2" key="1">
    <citation type="journal article" date="2017" name="Virus Res.">
        <title>Complete genomic characterisation of two novel poxviruses (WKPV and EKPV) from western and eastern grey kangaroos.</title>
        <authorList>
            <person name="Bennett M."/>
            <person name="Tu S.L."/>
            <person name="Upton C."/>
            <person name="McArtor C."/>
            <person name="Gillett A."/>
            <person name="Laird T."/>
            <person name="O'Dea M."/>
        </authorList>
    </citation>
    <scope>NUCLEOTIDE SEQUENCE [LARGE SCALE GENOMIC DNA]</scope>
    <source>
        <strain evidence="2">Western Australia</strain>
    </source>
</reference>
<proteinExistence type="predicted"/>
<protein>
    <submittedName>
        <fullName evidence="2">RhoA signaling inhibitor virus release protein</fullName>
    </submittedName>
</protein>
<dbReference type="EMBL" id="MF467280">
    <property type="protein sequence ID" value="ATI20959.1"/>
    <property type="molecule type" value="Genomic_DNA"/>
</dbReference>
<feature type="compositionally biased region" description="Low complexity" evidence="1">
    <location>
        <begin position="302"/>
        <end position="313"/>
    </location>
</feature>
<evidence type="ECO:0000256" key="1">
    <source>
        <dbReference type="SAM" id="MobiDB-lite"/>
    </source>
</evidence>
<name>A0A2C9DSH6_9POXV</name>
<dbReference type="InterPro" id="IPR007027">
    <property type="entry name" value="Poxvirus_F11"/>
</dbReference>